<dbReference type="Proteomes" id="UP000078435">
    <property type="component" value="Unassembled WGS sequence"/>
</dbReference>
<comment type="caution">
    <text evidence="3">The sequence shown here is derived from an EMBL/GenBank/DDBJ whole genome shotgun (WGS) entry which is preliminary data.</text>
</comment>
<evidence type="ECO:0000256" key="1">
    <source>
        <dbReference type="SAM" id="Coils"/>
    </source>
</evidence>
<gene>
    <name evidence="3" type="ORF">LCR_12040</name>
</gene>
<feature type="transmembrane region" description="Helical" evidence="2">
    <location>
        <begin position="222"/>
        <end position="240"/>
    </location>
</feature>
<sequence length="336" mass="38443">MKNLDQTELIFGHIDTNKIDNIIEGKLKQLEKRQSTLLANINEMTNNYEKTISDYERKLAISFNKKLEEFDNIFSSRSREELEKINKINTDLIGNINDGQQKIMTIRHMAEKDLIDSINTAQVDAKNLLVDMKHSTLIEINKRIKSEISIFLTANKQLNKLLSAAGTDLLAKDNLAQAERERSAANWLRGFGVILLFFAVSYIAYEVVQLMKDSASATLENVMIRIVITFVLMLPSIYLLKESSRHRADERKFRKTGINLATIDSYLSNFDEISKVDIKRQLTANFFDNGEKIVDYSTVPDIQSIVEKTIETLMPNNNAYKINKTNNLNEPELGNK</sequence>
<feature type="transmembrane region" description="Helical" evidence="2">
    <location>
        <begin position="187"/>
        <end position="210"/>
    </location>
</feature>
<organism evidence="3 4">
    <name type="scientific">Aeromonas enteropelogenes</name>
    <name type="common">Aeromonas trota</name>
    <dbReference type="NCBI Taxonomy" id="29489"/>
    <lineage>
        <taxon>Bacteria</taxon>
        <taxon>Pseudomonadati</taxon>
        <taxon>Pseudomonadota</taxon>
        <taxon>Gammaproteobacteria</taxon>
        <taxon>Aeromonadales</taxon>
        <taxon>Aeromonadaceae</taxon>
        <taxon>Aeromonas</taxon>
    </lineage>
</organism>
<reference evidence="3 4" key="1">
    <citation type="submission" date="2016-02" db="EMBL/GenBank/DDBJ databases">
        <title>Draft genome sequence of Aeromonas trota strain 1999lcr isolated from cerebrospinal fluid (CSF).</title>
        <authorList>
            <person name="Dallagassa C.B."/>
            <person name="Prediger K.C."/>
            <person name="Weiss V.A."/>
            <person name="Assis F.E."/>
            <person name="Baura V."/>
            <person name="Cruz L.M."/>
            <person name="Souza E.M."/>
            <person name="Pedrosa F.O."/>
            <person name="Fadel-Picheth C.M."/>
        </authorList>
    </citation>
    <scope>NUCLEOTIDE SEQUENCE [LARGE SCALE GENOMIC DNA]</scope>
    <source>
        <strain evidence="3 4">1999lcr</strain>
    </source>
</reference>
<feature type="coiled-coil region" evidence="1">
    <location>
        <begin position="27"/>
        <end position="58"/>
    </location>
</feature>
<keyword evidence="1" id="KW-0175">Coiled coil</keyword>
<evidence type="ECO:0000256" key="2">
    <source>
        <dbReference type="SAM" id="Phobius"/>
    </source>
</evidence>
<evidence type="ECO:0000313" key="4">
    <source>
        <dbReference type="Proteomes" id="UP000078435"/>
    </source>
</evidence>
<name>A0A175VJB1_AEREN</name>
<keyword evidence="2" id="KW-0472">Membrane</keyword>
<keyword evidence="2" id="KW-1133">Transmembrane helix</keyword>
<proteinExistence type="predicted"/>
<protein>
    <submittedName>
        <fullName evidence="3">Uncharacterized protein</fullName>
    </submittedName>
</protein>
<accession>A0A175VJB1</accession>
<evidence type="ECO:0000313" key="3">
    <source>
        <dbReference type="EMBL" id="KXU80805.1"/>
    </source>
</evidence>
<dbReference type="EMBL" id="JMGO02000003">
    <property type="protein sequence ID" value="KXU80805.1"/>
    <property type="molecule type" value="Genomic_DNA"/>
</dbReference>
<keyword evidence="2" id="KW-0812">Transmembrane</keyword>
<dbReference type="AlphaFoldDB" id="A0A175VJB1"/>